<name>A0A8S5V674_9CAUD</name>
<evidence type="ECO:0000313" key="1">
    <source>
        <dbReference type="EMBL" id="DAG02115.1"/>
    </source>
</evidence>
<organism evidence="1">
    <name type="scientific">Myoviridae sp. ct4uh47</name>
    <dbReference type="NCBI Taxonomy" id="2825032"/>
    <lineage>
        <taxon>Viruses</taxon>
        <taxon>Duplodnaviria</taxon>
        <taxon>Heunggongvirae</taxon>
        <taxon>Uroviricota</taxon>
        <taxon>Caudoviricetes</taxon>
    </lineage>
</organism>
<protein>
    <submittedName>
        <fullName evidence="1">Uncharacterized protein</fullName>
    </submittedName>
</protein>
<reference evidence="1" key="1">
    <citation type="journal article" date="2021" name="Proc. Natl. Acad. Sci. U.S.A.">
        <title>A Catalog of Tens of Thousands of Viruses from Human Metagenomes Reveals Hidden Associations with Chronic Diseases.</title>
        <authorList>
            <person name="Tisza M.J."/>
            <person name="Buck C.B."/>
        </authorList>
    </citation>
    <scope>NUCLEOTIDE SEQUENCE</scope>
    <source>
        <strain evidence="1">Ct4uh47</strain>
    </source>
</reference>
<sequence length="133" mass="14915">MLEKNILELIEAIHVDQQSSNDAYTAGEYIYSITLANSVGGHTEADVHVQWPRLHNWIVNAKQKGEKLECKHSVTNPETVIVDFKVTGSCITYTAVLDRSVLLDLLLERGVPLNLEAYAAEDLWNMVLKYGCL</sequence>
<proteinExistence type="predicted"/>
<dbReference type="EMBL" id="BK016203">
    <property type="protein sequence ID" value="DAG02115.1"/>
    <property type="molecule type" value="Genomic_DNA"/>
</dbReference>
<accession>A0A8S5V674</accession>